<protein>
    <submittedName>
        <fullName evidence="2">Uncharacterized conserved protein PhnB, glyoxalase superfamily</fullName>
    </submittedName>
</protein>
<evidence type="ECO:0000313" key="3">
    <source>
        <dbReference type="Proteomes" id="UP000185639"/>
    </source>
</evidence>
<dbReference type="AlphaFoldDB" id="A0A1N7PNF8"/>
<dbReference type="PANTHER" id="PTHR34109:SF1">
    <property type="entry name" value="VOC DOMAIN-CONTAINING PROTEIN"/>
    <property type="match status" value="1"/>
</dbReference>
<dbReference type="OrthoDB" id="9795306at2"/>
<dbReference type="Pfam" id="PF00903">
    <property type="entry name" value="Glyoxalase"/>
    <property type="match status" value="1"/>
</dbReference>
<dbReference type="RefSeq" id="WP_076517410.1">
    <property type="nucleotide sequence ID" value="NZ_FTOH01000010.1"/>
</dbReference>
<evidence type="ECO:0000259" key="1">
    <source>
        <dbReference type="PROSITE" id="PS51819"/>
    </source>
</evidence>
<dbReference type="EMBL" id="FTOH01000010">
    <property type="protein sequence ID" value="SIT11899.1"/>
    <property type="molecule type" value="Genomic_DNA"/>
</dbReference>
<dbReference type="PROSITE" id="PS51819">
    <property type="entry name" value="VOC"/>
    <property type="match status" value="1"/>
</dbReference>
<dbReference type="Gene3D" id="3.30.720.120">
    <property type="match status" value="1"/>
</dbReference>
<sequence>MTTNNVAPIPEGFTNLIPYLTCKDADKAIEFYQSAFNAELLHRIPTADNRVMHASLRINGAILMLTDEVPEWHNFGPQALGGSPVGIHMYCDDVGASFAQAVAAGCELVMPLENTFWGERFGMLRDPFGHKWSLSMCVAIVTEDDMIRGAQAVDMAQACDAGSDN</sequence>
<dbReference type="Gene3D" id="3.30.720.110">
    <property type="match status" value="1"/>
</dbReference>
<dbReference type="SUPFAM" id="SSF54593">
    <property type="entry name" value="Glyoxalase/Bleomycin resistance protein/Dihydroxybiphenyl dioxygenase"/>
    <property type="match status" value="1"/>
</dbReference>
<dbReference type="Proteomes" id="UP000185639">
    <property type="component" value="Unassembled WGS sequence"/>
</dbReference>
<name>A0A1N7PNF8_9GAMM</name>
<proteinExistence type="predicted"/>
<evidence type="ECO:0000313" key="2">
    <source>
        <dbReference type="EMBL" id="SIT11899.1"/>
    </source>
</evidence>
<dbReference type="InterPro" id="IPR029068">
    <property type="entry name" value="Glyas_Bleomycin-R_OHBP_Dase"/>
</dbReference>
<organism evidence="2 3">
    <name type="scientific">Thalassolituus maritimus</name>
    <dbReference type="NCBI Taxonomy" id="484498"/>
    <lineage>
        <taxon>Bacteria</taxon>
        <taxon>Pseudomonadati</taxon>
        <taxon>Pseudomonadota</taxon>
        <taxon>Gammaproteobacteria</taxon>
        <taxon>Oceanospirillales</taxon>
        <taxon>Oceanospirillaceae</taxon>
        <taxon>Thalassolituus</taxon>
    </lineage>
</organism>
<reference evidence="3" key="1">
    <citation type="submission" date="2017-01" db="EMBL/GenBank/DDBJ databases">
        <authorList>
            <person name="Varghese N."/>
            <person name="Submissions S."/>
        </authorList>
    </citation>
    <scope>NUCLEOTIDE SEQUENCE [LARGE SCALE GENOMIC DNA]</scope>
    <source>
        <strain evidence="3">DSM 24913</strain>
    </source>
</reference>
<accession>A0A1N7PNF8</accession>
<feature type="domain" description="VOC" evidence="1">
    <location>
        <begin position="12"/>
        <end position="137"/>
    </location>
</feature>
<dbReference type="CDD" id="cd07246">
    <property type="entry name" value="VOC_like"/>
    <property type="match status" value="1"/>
</dbReference>
<dbReference type="STRING" id="484498.SAMN05421686_110103"/>
<dbReference type="PANTHER" id="PTHR34109">
    <property type="entry name" value="BNAUNNG04460D PROTEIN-RELATED"/>
    <property type="match status" value="1"/>
</dbReference>
<dbReference type="InterPro" id="IPR004360">
    <property type="entry name" value="Glyas_Fos-R_dOase_dom"/>
</dbReference>
<dbReference type="InterPro" id="IPR037523">
    <property type="entry name" value="VOC_core"/>
</dbReference>
<gene>
    <name evidence="2" type="ORF">SAMN05421686_110103</name>
</gene>
<keyword evidence="3" id="KW-1185">Reference proteome</keyword>